<evidence type="ECO:0000256" key="10">
    <source>
        <dbReference type="ARBA" id="ARBA00023125"/>
    </source>
</evidence>
<keyword evidence="2 12" id="KW-0639">Primosome</keyword>
<dbReference type="Pfam" id="PF01807">
    <property type="entry name" value="Zn_ribbon_DnaG"/>
    <property type="match status" value="1"/>
</dbReference>
<evidence type="ECO:0000313" key="18">
    <source>
        <dbReference type="Proteomes" id="UP000001549"/>
    </source>
</evidence>
<dbReference type="SUPFAM" id="SSF57783">
    <property type="entry name" value="Zinc beta-ribbon"/>
    <property type="match status" value="1"/>
</dbReference>
<dbReference type="SMART" id="SM00400">
    <property type="entry name" value="ZnF_CHCC"/>
    <property type="match status" value="1"/>
</dbReference>
<dbReference type="GO" id="GO:0003677">
    <property type="term" value="F:DNA binding"/>
    <property type="evidence" value="ECO:0007669"/>
    <property type="project" value="UniProtKB-KW"/>
</dbReference>
<dbReference type="PIRSF" id="PIRSF002811">
    <property type="entry name" value="DnaG"/>
    <property type="match status" value="1"/>
</dbReference>
<keyword evidence="7 12" id="KW-0863">Zinc-finger</keyword>
<dbReference type="FunFam" id="3.90.580.10:FF:000001">
    <property type="entry name" value="DNA primase"/>
    <property type="match status" value="1"/>
</dbReference>
<evidence type="ECO:0000256" key="9">
    <source>
        <dbReference type="ARBA" id="ARBA00022842"/>
    </source>
</evidence>
<feature type="zinc finger region" description="CHC2-type" evidence="12 14">
    <location>
        <begin position="41"/>
        <end position="65"/>
    </location>
</feature>
<evidence type="ECO:0000256" key="3">
    <source>
        <dbReference type="ARBA" id="ARBA00022679"/>
    </source>
</evidence>
<dbReference type="AlphaFoldDB" id="F8B4P7"/>
<evidence type="ECO:0000256" key="4">
    <source>
        <dbReference type="ARBA" id="ARBA00022695"/>
    </source>
</evidence>
<evidence type="ECO:0000256" key="12">
    <source>
        <dbReference type="HAMAP-Rule" id="MF_00974"/>
    </source>
</evidence>
<dbReference type="KEGG" id="fsy:FsymDg_1643"/>
<dbReference type="HOGENOM" id="CLU_013501_3_1_11"/>
<dbReference type="InterPro" id="IPR019475">
    <property type="entry name" value="DNA_primase_DnaB-bd"/>
</dbReference>
<keyword evidence="1 12" id="KW-0240">DNA-directed RNA polymerase</keyword>
<feature type="region of interest" description="Disordered" evidence="15">
    <location>
        <begin position="445"/>
        <end position="478"/>
    </location>
</feature>
<dbReference type="EMBL" id="CP002801">
    <property type="protein sequence ID" value="AEH09099.1"/>
    <property type="molecule type" value="Genomic_DNA"/>
</dbReference>
<dbReference type="GO" id="GO:0005737">
    <property type="term" value="C:cytoplasm"/>
    <property type="evidence" value="ECO:0007669"/>
    <property type="project" value="TreeGrafter"/>
</dbReference>
<evidence type="ECO:0000259" key="16">
    <source>
        <dbReference type="PROSITE" id="PS50880"/>
    </source>
</evidence>
<dbReference type="InterPro" id="IPR006171">
    <property type="entry name" value="TOPRIM_dom"/>
</dbReference>
<keyword evidence="9" id="KW-0460">Magnesium</keyword>
<comment type="catalytic activity">
    <reaction evidence="12">
        <text>ssDNA + n NTP = ssDNA/pppN(pN)n-1 hybrid + (n-1) diphosphate.</text>
        <dbReference type="EC" id="2.7.7.101"/>
    </reaction>
</comment>
<keyword evidence="3 12" id="KW-0808">Transferase</keyword>
<dbReference type="GO" id="GO:0003899">
    <property type="term" value="F:DNA-directed RNA polymerase activity"/>
    <property type="evidence" value="ECO:0007669"/>
    <property type="project" value="UniProtKB-UniRule"/>
</dbReference>
<keyword evidence="8 12" id="KW-0862">Zinc</keyword>
<keyword evidence="6 12" id="KW-0479">Metal-binding</keyword>
<dbReference type="InterPro" id="IPR036977">
    <property type="entry name" value="DNA_primase_Znf_CHC2"/>
</dbReference>
<dbReference type="Gene3D" id="3.90.980.10">
    <property type="entry name" value="DNA primase, catalytic core, N-terminal domain"/>
    <property type="match status" value="1"/>
</dbReference>
<dbReference type="InterPro" id="IPR050219">
    <property type="entry name" value="DnaG_primase"/>
</dbReference>
<comment type="function">
    <text evidence="12 13">RNA polymerase that catalyzes the synthesis of short RNA molecules used as primers for DNA polymerase during DNA replication.</text>
</comment>
<sequence>MAGRIRDADVAAVRDRSPIADIIGDYVQLRPVGSGQLRGLCPFHDEKTPSFNVRPQVGAYHCFGCGVGGDVIAFVRAIDGLSFPEAVERLARRAGIALTYEGGGVTSRAVTSQRQRLLDAHRAAAEFYAERLAGAEAGDGRAFLAARGFDQEAAARFGVGYAPAGWDTLTRHLMGRHFTAAELVLGGLAKQSSRGSLIDRFHRRLVWPICDLAGDVVGFGARRLAADDPGPKYLNTPETPLFKKANLLYGADLARREIARRYQVVVVEGYTDVMACHLAGVPTAVASCGTAFGSEHVTVLRRLLMDQSEHRGEVVFTFDGDEAGRKAAIRAFEFEERFVTQTFVAIEPSGLDPCDLRVQRGDVAVRDLVASRLPLVEFAIRGKLAGFDLDTTEGRLAAIDAAAPLINKLKDRGLRHRYAVNLDNWLGFLDEEFVVRRVAEHRPRGAAGGTASLDGPAHGQGDHAARGGRTGGRAELPRRHDAVADDTVVAVEREVLKVALQYPGLAGPVFDTLSPELFTVQEHRAVREVIAAVGGVCAGLPAAGDVQTWVKTVVEAAGQDELRRFVIELAVEAVFCDHDVDDRYVDEQMSRVQELQVTRRIADLKSRVQRLNPVTDAETFRRAYGELIALEQHKRQLRERGLGAA</sequence>
<dbReference type="GO" id="GO:0008270">
    <property type="term" value="F:zinc ion binding"/>
    <property type="evidence" value="ECO:0007669"/>
    <property type="project" value="UniProtKB-UniRule"/>
</dbReference>
<evidence type="ECO:0000256" key="13">
    <source>
        <dbReference type="PIRNR" id="PIRNR002811"/>
    </source>
</evidence>
<dbReference type="EC" id="2.7.7.101" evidence="12"/>
<dbReference type="Pfam" id="PF10410">
    <property type="entry name" value="DnaB_bind"/>
    <property type="match status" value="1"/>
</dbReference>
<evidence type="ECO:0000256" key="8">
    <source>
        <dbReference type="ARBA" id="ARBA00022833"/>
    </source>
</evidence>
<keyword evidence="10 12" id="KW-0238">DNA-binding</keyword>
<accession>F8B4P7</accession>
<dbReference type="PROSITE" id="PS50880">
    <property type="entry name" value="TOPRIM"/>
    <property type="match status" value="1"/>
</dbReference>
<protein>
    <recommendedName>
        <fullName evidence="12 13">DNA primase</fullName>
        <ecNumber evidence="12">2.7.7.101</ecNumber>
    </recommendedName>
</protein>
<dbReference type="GO" id="GO:1990077">
    <property type="term" value="C:primosome complex"/>
    <property type="evidence" value="ECO:0007669"/>
    <property type="project" value="UniProtKB-KW"/>
</dbReference>
<evidence type="ECO:0000256" key="14">
    <source>
        <dbReference type="PIRSR" id="PIRSR002811-1"/>
    </source>
</evidence>
<dbReference type="Proteomes" id="UP000001549">
    <property type="component" value="Chromosome"/>
</dbReference>
<dbReference type="STRING" id="656024.FsymDg_1643"/>
<organism evidence="17 18">
    <name type="scientific">Candidatus Protofrankia datiscae</name>
    <dbReference type="NCBI Taxonomy" id="2716812"/>
    <lineage>
        <taxon>Bacteria</taxon>
        <taxon>Bacillati</taxon>
        <taxon>Actinomycetota</taxon>
        <taxon>Actinomycetes</taxon>
        <taxon>Frankiales</taxon>
        <taxon>Frankiaceae</taxon>
        <taxon>Protofrankia</taxon>
    </lineage>
</organism>
<dbReference type="InterPro" id="IPR034151">
    <property type="entry name" value="TOPRIM_DnaG_bac"/>
</dbReference>
<dbReference type="InterPro" id="IPR006295">
    <property type="entry name" value="DNA_primase_DnaG"/>
</dbReference>
<evidence type="ECO:0000313" key="17">
    <source>
        <dbReference type="EMBL" id="AEH09099.1"/>
    </source>
</evidence>
<keyword evidence="18" id="KW-1185">Reference proteome</keyword>
<dbReference type="RefSeq" id="WP_013873061.1">
    <property type="nucleotide sequence ID" value="NC_015656.1"/>
</dbReference>
<evidence type="ECO:0000256" key="11">
    <source>
        <dbReference type="ARBA" id="ARBA00023163"/>
    </source>
</evidence>
<dbReference type="PANTHER" id="PTHR30313:SF2">
    <property type="entry name" value="DNA PRIMASE"/>
    <property type="match status" value="1"/>
</dbReference>
<evidence type="ECO:0000256" key="1">
    <source>
        <dbReference type="ARBA" id="ARBA00022478"/>
    </source>
</evidence>
<reference evidence="17 18" key="1">
    <citation type="submission" date="2011-05" db="EMBL/GenBank/DDBJ databases">
        <title>Complete sequence of chromosome of Frankia symbiont of Datisca glomerata.</title>
        <authorList>
            <consortium name="US DOE Joint Genome Institute"/>
            <person name="Lucas S."/>
            <person name="Han J."/>
            <person name="Lapidus A."/>
            <person name="Cheng J.-F."/>
            <person name="Goodwin L."/>
            <person name="Pitluck S."/>
            <person name="Peters L."/>
            <person name="Mikhailova N."/>
            <person name="Chertkov O."/>
            <person name="Teshima H."/>
            <person name="Han C."/>
            <person name="Tapia R."/>
            <person name="Land M."/>
            <person name="Hauser L."/>
            <person name="Kyrpides N."/>
            <person name="Ivanova N."/>
            <person name="Pagani I."/>
            <person name="Berry A."/>
            <person name="Pawlowski K."/>
            <person name="Persson T."/>
            <person name="Vanden Heuvel B."/>
            <person name="Benson D."/>
            <person name="Woyke T."/>
        </authorList>
    </citation>
    <scope>NUCLEOTIDE SEQUENCE [LARGE SCALE GENOMIC DNA]</scope>
    <source>
        <strain evidence="18">4085684</strain>
    </source>
</reference>
<keyword evidence="4 12" id="KW-0548">Nucleotidyltransferase</keyword>
<dbReference type="SUPFAM" id="SSF56731">
    <property type="entry name" value="DNA primase core"/>
    <property type="match status" value="1"/>
</dbReference>
<comment type="domain">
    <text evidence="12">Contains an N-terminal zinc-binding domain, a central core domain that contains the primase activity, and a C-terminal DnaB-binding domain.</text>
</comment>
<dbReference type="FunFam" id="3.90.980.10:FF:000001">
    <property type="entry name" value="DNA primase"/>
    <property type="match status" value="1"/>
</dbReference>
<evidence type="ECO:0000256" key="5">
    <source>
        <dbReference type="ARBA" id="ARBA00022705"/>
    </source>
</evidence>
<dbReference type="InterPro" id="IPR002694">
    <property type="entry name" value="Znf_CHC2"/>
</dbReference>
<dbReference type="Gene3D" id="3.90.580.10">
    <property type="entry name" value="Zinc finger, CHC2-type domain"/>
    <property type="match status" value="1"/>
</dbReference>
<proteinExistence type="inferred from homology"/>
<comment type="subunit">
    <text evidence="12">Monomer. Interacts with DnaB.</text>
</comment>
<evidence type="ECO:0000256" key="7">
    <source>
        <dbReference type="ARBA" id="ARBA00022771"/>
    </source>
</evidence>
<dbReference type="HAMAP" id="MF_00974">
    <property type="entry name" value="DNA_primase_DnaG"/>
    <property type="match status" value="1"/>
</dbReference>
<dbReference type="GO" id="GO:0000428">
    <property type="term" value="C:DNA-directed RNA polymerase complex"/>
    <property type="evidence" value="ECO:0007669"/>
    <property type="project" value="UniProtKB-KW"/>
</dbReference>
<dbReference type="InterPro" id="IPR037068">
    <property type="entry name" value="DNA_primase_core_N_sf"/>
</dbReference>
<dbReference type="Gene3D" id="3.40.1360.10">
    <property type="match status" value="1"/>
</dbReference>
<dbReference type="Pfam" id="PF08278">
    <property type="entry name" value="DnaG_DnaB_bind"/>
    <property type="match status" value="1"/>
</dbReference>
<comment type="cofactor">
    <cofactor evidence="12 13 14">
        <name>Zn(2+)</name>
        <dbReference type="ChEBI" id="CHEBI:29105"/>
    </cofactor>
    <text evidence="12 13 14">Binds 1 zinc ion per monomer.</text>
</comment>
<dbReference type="InterPro" id="IPR030846">
    <property type="entry name" value="DnaG_bac"/>
</dbReference>
<evidence type="ECO:0000256" key="2">
    <source>
        <dbReference type="ARBA" id="ARBA00022515"/>
    </source>
</evidence>
<evidence type="ECO:0000256" key="15">
    <source>
        <dbReference type="SAM" id="MobiDB-lite"/>
    </source>
</evidence>
<dbReference type="CDD" id="cd03364">
    <property type="entry name" value="TOPRIM_DnaG_primases"/>
    <property type="match status" value="1"/>
</dbReference>
<dbReference type="InterPro" id="IPR013173">
    <property type="entry name" value="DNA_primase_DnaG_DnaB-bd_dom"/>
</dbReference>
<dbReference type="eggNOG" id="COG0358">
    <property type="taxonomic scope" value="Bacteria"/>
</dbReference>
<dbReference type="NCBIfam" id="TIGR01391">
    <property type="entry name" value="dnaG"/>
    <property type="match status" value="1"/>
</dbReference>
<keyword evidence="5 12" id="KW-0235">DNA replication</keyword>
<dbReference type="SMART" id="SM00766">
    <property type="entry name" value="DnaG_DnaB_bind"/>
    <property type="match status" value="1"/>
</dbReference>
<gene>
    <name evidence="12" type="primary">dnaG</name>
    <name evidence="17" type="ordered locus">FsymDg_1643</name>
</gene>
<comment type="similarity">
    <text evidence="12 13">Belongs to the DnaG primase family.</text>
</comment>
<dbReference type="SMART" id="SM00493">
    <property type="entry name" value="TOPRIM"/>
    <property type="match status" value="1"/>
</dbReference>
<keyword evidence="11 12" id="KW-0804">Transcription</keyword>
<dbReference type="GO" id="GO:0006269">
    <property type="term" value="P:DNA replication, synthesis of primer"/>
    <property type="evidence" value="ECO:0007669"/>
    <property type="project" value="UniProtKB-UniRule"/>
</dbReference>
<dbReference type="Pfam" id="PF13662">
    <property type="entry name" value="Toprim_4"/>
    <property type="match status" value="1"/>
</dbReference>
<dbReference type="InterPro" id="IPR013264">
    <property type="entry name" value="DNAG_N"/>
</dbReference>
<dbReference type="Pfam" id="PF08275">
    <property type="entry name" value="DNAG_N"/>
    <property type="match status" value="1"/>
</dbReference>
<name>F8B4P7_9ACTN</name>
<feature type="domain" description="Toprim" evidence="16">
    <location>
        <begin position="262"/>
        <end position="348"/>
    </location>
</feature>
<evidence type="ECO:0000256" key="6">
    <source>
        <dbReference type="ARBA" id="ARBA00022723"/>
    </source>
</evidence>
<dbReference type="PANTHER" id="PTHR30313">
    <property type="entry name" value="DNA PRIMASE"/>
    <property type="match status" value="1"/>
</dbReference>